<evidence type="ECO:0000313" key="2">
    <source>
        <dbReference type="Proteomes" id="UP000255167"/>
    </source>
</evidence>
<sequence length="114" mass="12256">MLSALIAGNMAMAADVPAGVQLAEKQTLVRNSGAEPQSLDPNKIEGVPEANISRDLFEGLLNTSPKDGHPIPGVAESWDNKDFKVWTFHLRKDANGLTASRLPPRTSYTAGSVW</sequence>
<dbReference type="EMBL" id="UGNC01000009">
    <property type="protein sequence ID" value="STX08371.1"/>
    <property type="molecule type" value="Genomic_DNA"/>
</dbReference>
<gene>
    <name evidence="1" type="primary">oppA_6</name>
    <name evidence="1" type="ORF">NCTC9617_07406</name>
</gene>
<dbReference type="Gene3D" id="3.40.190.10">
    <property type="entry name" value="Periplasmic binding protein-like II"/>
    <property type="match status" value="1"/>
</dbReference>
<dbReference type="Gene3D" id="3.90.76.10">
    <property type="entry name" value="Dipeptide-binding Protein, Domain 1"/>
    <property type="match status" value="1"/>
</dbReference>
<reference evidence="1 2" key="1">
    <citation type="submission" date="2018-06" db="EMBL/GenBank/DDBJ databases">
        <authorList>
            <consortium name="Pathogen Informatics"/>
            <person name="Doyle S."/>
        </authorList>
    </citation>
    <scope>NUCLEOTIDE SEQUENCE [LARGE SCALE GENOMIC DNA]</scope>
    <source>
        <strain evidence="1 2">NCTC9617</strain>
    </source>
</reference>
<proteinExistence type="predicted"/>
<dbReference type="AlphaFoldDB" id="A0A378H925"/>
<evidence type="ECO:0000313" key="1">
    <source>
        <dbReference type="EMBL" id="STX08371.1"/>
    </source>
</evidence>
<name>A0A378H925_KLEPN</name>
<dbReference type="Proteomes" id="UP000255167">
    <property type="component" value="Unassembled WGS sequence"/>
</dbReference>
<organism evidence="1 2">
    <name type="scientific">Klebsiella pneumoniae</name>
    <dbReference type="NCBI Taxonomy" id="573"/>
    <lineage>
        <taxon>Bacteria</taxon>
        <taxon>Pseudomonadati</taxon>
        <taxon>Pseudomonadota</taxon>
        <taxon>Gammaproteobacteria</taxon>
        <taxon>Enterobacterales</taxon>
        <taxon>Enterobacteriaceae</taxon>
        <taxon>Klebsiella/Raoultella group</taxon>
        <taxon>Klebsiella</taxon>
        <taxon>Klebsiella pneumoniae complex</taxon>
    </lineage>
</organism>
<protein>
    <submittedName>
        <fullName evidence="1">Oligopeptide ABC transporter substrate-binding protein OppA</fullName>
    </submittedName>
</protein>
<dbReference type="SUPFAM" id="SSF53850">
    <property type="entry name" value="Periplasmic binding protein-like II"/>
    <property type="match status" value="1"/>
</dbReference>
<accession>A0A378H925</accession>